<name>A0A7U2F7U0_PHANO</name>
<dbReference type="PANTHER" id="PTHR24198">
    <property type="entry name" value="ANKYRIN REPEAT AND PROTEIN KINASE DOMAIN-CONTAINING PROTEIN"/>
    <property type="match status" value="1"/>
</dbReference>
<dbReference type="RefSeq" id="XP_001797550.1">
    <property type="nucleotide sequence ID" value="XM_001797498.1"/>
</dbReference>
<evidence type="ECO:0000256" key="1">
    <source>
        <dbReference type="ARBA" id="ARBA00022737"/>
    </source>
</evidence>
<dbReference type="OrthoDB" id="539213at2759"/>
<feature type="repeat" description="ANK" evidence="3">
    <location>
        <begin position="463"/>
        <end position="500"/>
    </location>
</feature>
<dbReference type="PRINTS" id="PR01415">
    <property type="entry name" value="ANKYRIN"/>
</dbReference>
<evidence type="ECO:0000256" key="3">
    <source>
        <dbReference type="PROSITE-ProRule" id="PRU00023"/>
    </source>
</evidence>
<evidence type="ECO:0000256" key="2">
    <source>
        <dbReference type="ARBA" id="ARBA00023043"/>
    </source>
</evidence>
<dbReference type="Proteomes" id="UP000663193">
    <property type="component" value="Chromosome 10"/>
</dbReference>
<proteinExistence type="predicted"/>
<dbReference type="Gene3D" id="1.25.40.20">
    <property type="entry name" value="Ankyrin repeat-containing domain"/>
    <property type="match status" value="2"/>
</dbReference>
<dbReference type="PANTHER" id="PTHR24198:SF165">
    <property type="entry name" value="ANKYRIN REPEAT-CONTAINING PROTEIN-RELATED"/>
    <property type="match status" value="1"/>
</dbReference>
<dbReference type="Pfam" id="PF12796">
    <property type="entry name" value="Ank_2"/>
    <property type="match status" value="1"/>
</dbReference>
<sequence length="535" mass="59274">MAEPLSAVIAIVKSTWQTVEFARNAAHAQNDAKILWARVGDLTIFIDKIDAVLRDYTEPLDNSVVHIVLSALTASNQILDKLARRCLNIGDRDDLSLVHRITRPVYFTLSNKSIQKFEHDLQTHIMVLQTAFILLDRGENQESIRRIESLIMSLGARFSQIAQYTHWSYQDSIGRPHLSVQTLIDIGDQTEATTNTATGFPGFSPSVQTQMKSEIGIPSSPIELLTHQETREWGSVHRKPSETATESGNAQTECIAAIIEAIVNHSPDFEQVLADGVGLDATDDQGRTPLMHTIFQHGNRCNDCLDCMKMLLGRKFNANTNCDGETALHMAVRYNHLEAAKMLLQGDADVNASFPNTPLLLATKENQSAFVELFLAHGSNLNVADDNHRGLVHHATWHNSSEALLALLKNNKALALNLDLDARCDMDWTPLMHLAENAHWPENVHLAHTLLEYGAEVDAVDKCGNSALYYAVTIGAASPQRNKFVQELVDRGANVDAVRSKVTKRTVNKFVALKQQASPRGGTLPAMRPRPLQRL</sequence>
<accession>A0A7U2F7U0</accession>
<evidence type="ECO:0000313" key="5">
    <source>
        <dbReference type="Proteomes" id="UP000663193"/>
    </source>
</evidence>
<dbReference type="InterPro" id="IPR036770">
    <property type="entry name" value="Ankyrin_rpt-contain_sf"/>
</dbReference>
<evidence type="ECO:0000313" key="4">
    <source>
        <dbReference type="EMBL" id="QRD00329.1"/>
    </source>
</evidence>
<dbReference type="InterPro" id="IPR002110">
    <property type="entry name" value="Ankyrin_rpt"/>
</dbReference>
<dbReference type="AlphaFoldDB" id="A0A7U2F7U0"/>
<organism evidence="4 5">
    <name type="scientific">Phaeosphaeria nodorum (strain SN15 / ATCC MYA-4574 / FGSC 10173)</name>
    <name type="common">Glume blotch fungus</name>
    <name type="synonym">Parastagonospora nodorum</name>
    <dbReference type="NCBI Taxonomy" id="321614"/>
    <lineage>
        <taxon>Eukaryota</taxon>
        <taxon>Fungi</taxon>
        <taxon>Dikarya</taxon>
        <taxon>Ascomycota</taxon>
        <taxon>Pezizomycotina</taxon>
        <taxon>Dothideomycetes</taxon>
        <taxon>Pleosporomycetidae</taxon>
        <taxon>Pleosporales</taxon>
        <taxon>Pleosporineae</taxon>
        <taxon>Phaeosphaeriaceae</taxon>
        <taxon>Parastagonospora</taxon>
    </lineage>
</organism>
<keyword evidence="2 3" id="KW-0040">ANK repeat</keyword>
<dbReference type="EMBL" id="CP069032">
    <property type="protein sequence ID" value="QRD00329.1"/>
    <property type="molecule type" value="Genomic_DNA"/>
</dbReference>
<feature type="repeat" description="ANK" evidence="3">
    <location>
        <begin position="323"/>
        <end position="355"/>
    </location>
</feature>
<dbReference type="PROSITE" id="PS50297">
    <property type="entry name" value="ANK_REP_REGION"/>
    <property type="match status" value="2"/>
</dbReference>
<protein>
    <recommendedName>
        <fullName evidence="6">Fungal N-terminal domain-containing protein</fullName>
    </recommendedName>
</protein>
<keyword evidence="5" id="KW-1185">Reference proteome</keyword>
<evidence type="ECO:0008006" key="6">
    <source>
        <dbReference type="Google" id="ProtNLM"/>
    </source>
</evidence>
<dbReference type="PROSITE" id="PS50088">
    <property type="entry name" value="ANK_REPEAT"/>
    <property type="match status" value="3"/>
</dbReference>
<dbReference type="SUPFAM" id="SSF48403">
    <property type="entry name" value="Ankyrin repeat"/>
    <property type="match status" value="1"/>
</dbReference>
<keyword evidence="1" id="KW-0677">Repeat</keyword>
<feature type="repeat" description="ANK" evidence="3">
    <location>
        <begin position="354"/>
        <end position="386"/>
    </location>
</feature>
<reference evidence="5" key="1">
    <citation type="journal article" date="2021" name="BMC Genomics">
        <title>Chromosome-level genome assembly and manually-curated proteome of model necrotroph Parastagonospora nodorum Sn15 reveals a genome-wide trove of candidate effector homologs, and redundancy of virulence-related functions within an accessory chromosome.</title>
        <authorList>
            <person name="Bertazzoni S."/>
            <person name="Jones D.A.B."/>
            <person name="Phan H.T."/>
            <person name="Tan K.-C."/>
            <person name="Hane J.K."/>
        </authorList>
    </citation>
    <scope>NUCLEOTIDE SEQUENCE [LARGE SCALE GENOMIC DNA]</scope>
    <source>
        <strain evidence="5">SN15 / ATCC MYA-4574 / FGSC 10173)</strain>
    </source>
</reference>
<dbReference type="Pfam" id="PF13637">
    <property type="entry name" value="Ank_4"/>
    <property type="match status" value="1"/>
</dbReference>
<dbReference type="Pfam" id="PF00023">
    <property type="entry name" value="Ank"/>
    <property type="match status" value="1"/>
</dbReference>
<gene>
    <name evidence="4" type="ORF">JI435_072000</name>
</gene>
<dbReference type="VEuPathDB" id="FungiDB:JI435_072000"/>
<dbReference type="SMART" id="SM00248">
    <property type="entry name" value="ANK"/>
    <property type="match status" value="6"/>
</dbReference>
<dbReference type="KEGG" id="pno:SNOG_07200"/>